<dbReference type="RefSeq" id="WP_054288363.1">
    <property type="nucleotide sequence ID" value="NZ_CP012752.1"/>
</dbReference>
<evidence type="ECO:0000313" key="1">
    <source>
        <dbReference type="EMBL" id="ALG06387.1"/>
    </source>
</evidence>
<dbReference type="KEGG" id="kphy:AOZ06_05110"/>
<dbReference type="InterPro" id="IPR011990">
    <property type="entry name" value="TPR-like_helical_dom_sf"/>
</dbReference>
<dbReference type="AlphaFoldDB" id="A0A0N9HP44"/>
<dbReference type="InterPro" id="IPR019734">
    <property type="entry name" value="TPR_rpt"/>
</dbReference>
<dbReference type="SUPFAM" id="SSF48452">
    <property type="entry name" value="TPR-like"/>
    <property type="match status" value="1"/>
</dbReference>
<keyword evidence="2" id="KW-1185">Reference proteome</keyword>
<evidence type="ECO:0008006" key="3">
    <source>
        <dbReference type="Google" id="ProtNLM"/>
    </source>
</evidence>
<evidence type="ECO:0000313" key="2">
    <source>
        <dbReference type="Proteomes" id="UP000063699"/>
    </source>
</evidence>
<dbReference type="EMBL" id="CP012752">
    <property type="protein sequence ID" value="ALG06387.1"/>
    <property type="molecule type" value="Genomic_DNA"/>
</dbReference>
<dbReference type="Proteomes" id="UP000063699">
    <property type="component" value="Chromosome"/>
</dbReference>
<sequence>MVLWSGTGSDAARAAERIDHGYASLAWSRKAHAHIDLEQAEAAEAACDRAVELAPRADDPRSPLAAVVSTRSTAHLRGGDKLGADDDVEKGYQLDVERHSPMWVIDLRLRRSALIKLALERREFAVADAYAAIALTRRDPRRRRELARCYMVAAEVQLGIDMPAEAIPLLTNALNIYSEQPKAIHEGETHELLERAYAQIGRSDRAVEHNRKAFSLSTQCGQPRKAEVVAMRLRNYPG</sequence>
<gene>
    <name evidence="1" type="ORF">AOZ06_05110</name>
</gene>
<name>A0A0N9HP44_9PSEU</name>
<protein>
    <recommendedName>
        <fullName evidence="3">MalT-like TPR region domain-containing protein</fullName>
    </recommendedName>
</protein>
<organism evidence="1 2">
    <name type="scientific">Kibdelosporangium phytohabitans</name>
    <dbReference type="NCBI Taxonomy" id="860235"/>
    <lineage>
        <taxon>Bacteria</taxon>
        <taxon>Bacillati</taxon>
        <taxon>Actinomycetota</taxon>
        <taxon>Actinomycetes</taxon>
        <taxon>Pseudonocardiales</taxon>
        <taxon>Pseudonocardiaceae</taxon>
        <taxon>Kibdelosporangium</taxon>
    </lineage>
</organism>
<dbReference type="SMART" id="SM00028">
    <property type="entry name" value="TPR"/>
    <property type="match status" value="2"/>
</dbReference>
<reference evidence="1 2" key="1">
    <citation type="submission" date="2015-07" db="EMBL/GenBank/DDBJ databases">
        <title>Genome sequencing of Kibdelosporangium phytohabitans.</title>
        <authorList>
            <person name="Qin S."/>
            <person name="Xing K."/>
        </authorList>
    </citation>
    <scope>NUCLEOTIDE SEQUENCE [LARGE SCALE GENOMIC DNA]</scope>
    <source>
        <strain evidence="1 2">KLBMP1111</strain>
    </source>
</reference>
<accession>A0A0N9HP44</accession>
<dbReference type="Pfam" id="PF13181">
    <property type="entry name" value="TPR_8"/>
    <property type="match status" value="1"/>
</dbReference>
<dbReference type="Gene3D" id="1.25.40.10">
    <property type="entry name" value="Tetratricopeptide repeat domain"/>
    <property type="match status" value="2"/>
</dbReference>
<proteinExistence type="predicted"/>